<comment type="caution">
    <text evidence="3">The sequence shown here is derived from an EMBL/GenBank/DDBJ whole genome shotgun (WGS) entry which is preliminary data.</text>
</comment>
<sequence length="348" mass="38270">MTSISRRSFATGIAAAGAVAILAGPAAAQVTITVNGSGGALATTITKVYEEPFFKETGVKVRATAPVSLPKLKAMVESGNVEWDMTELGGSDVIEATKGGWLQPVDWKFVDPDNKLPEIAKRPNAMVTSTFSTVLAYRTDKFAAGKEPKSWADFWNVKGFPGPRALQNSPVGNLEFALLADGVAPDKLYPLDVERAFKKLDQIKDKVTVWWTTGAQHVQLLIDGEVVMTSVWNGRISPLRKEGRPVAINYAGGSLQLSYWGIPKGAKFPKEAMMYMRTRLDPEKGEKFVSEVPYPGFVPGLIERLTPEVARDLPIHPDNVAVQFQFNPEWWAAQRAPLTERWNAWLLQ</sequence>
<evidence type="ECO:0000256" key="2">
    <source>
        <dbReference type="SAM" id="SignalP"/>
    </source>
</evidence>
<keyword evidence="1 2" id="KW-0732">Signal</keyword>
<protein>
    <submittedName>
        <fullName evidence="3">Putative spermidine/putrescine transport system substrate-binding protein</fullName>
    </submittedName>
</protein>
<accession>A0A3N1LPR8</accession>
<organism evidence="3 4">
    <name type="scientific">Stella humosa</name>
    <dbReference type="NCBI Taxonomy" id="94"/>
    <lineage>
        <taxon>Bacteria</taxon>
        <taxon>Pseudomonadati</taxon>
        <taxon>Pseudomonadota</taxon>
        <taxon>Alphaproteobacteria</taxon>
        <taxon>Rhodospirillales</taxon>
        <taxon>Stellaceae</taxon>
        <taxon>Stella</taxon>
    </lineage>
</organism>
<feature type="signal peptide" evidence="2">
    <location>
        <begin position="1"/>
        <end position="28"/>
    </location>
</feature>
<evidence type="ECO:0000313" key="4">
    <source>
        <dbReference type="Proteomes" id="UP000278222"/>
    </source>
</evidence>
<dbReference type="Gene3D" id="3.40.190.10">
    <property type="entry name" value="Periplasmic binding protein-like II"/>
    <property type="match status" value="2"/>
</dbReference>
<dbReference type="CDD" id="cd13589">
    <property type="entry name" value="PBP2_polyamine_RpCGA009"/>
    <property type="match status" value="1"/>
</dbReference>
<dbReference type="PANTHER" id="PTHR30222">
    <property type="entry name" value="SPERMIDINE/PUTRESCINE-BINDING PERIPLASMIC PROTEIN"/>
    <property type="match status" value="1"/>
</dbReference>
<reference evidence="3 4" key="1">
    <citation type="submission" date="2018-11" db="EMBL/GenBank/DDBJ databases">
        <title>Genomic Encyclopedia of Type Strains, Phase IV (KMG-IV): sequencing the most valuable type-strain genomes for metagenomic binning, comparative biology and taxonomic classification.</title>
        <authorList>
            <person name="Goeker M."/>
        </authorList>
    </citation>
    <scope>NUCLEOTIDE SEQUENCE [LARGE SCALE GENOMIC DNA]</scope>
    <source>
        <strain evidence="3 4">DSM 5900</strain>
    </source>
</reference>
<evidence type="ECO:0000256" key="1">
    <source>
        <dbReference type="ARBA" id="ARBA00022729"/>
    </source>
</evidence>
<name>A0A3N1LPR8_9PROT</name>
<dbReference type="InterPro" id="IPR006059">
    <property type="entry name" value="SBP"/>
</dbReference>
<proteinExistence type="predicted"/>
<gene>
    <name evidence="3" type="ORF">EDC65_3058</name>
</gene>
<keyword evidence="4" id="KW-1185">Reference proteome</keyword>
<dbReference type="RefSeq" id="WP_170216524.1">
    <property type="nucleotide sequence ID" value="NZ_AP019700.1"/>
</dbReference>
<dbReference type="PANTHER" id="PTHR30222:SF2">
    <property type="entry name" value="ABC TRANSPORTER SUBSTRATE-BINDING PROTEIN"/>
    <property type="match status" value="1"/>
</dbReference>
<evidence type="ECO:0000313" key="3">
    <source>
        <dbReference type="EMBL" id="ROP91195.1"/>
    </source>
</evidence>
<dbReference type="Pfam" id="PF13416">
    <property type="entry name" value="SBP_bac_8"/>
    <property type="match status" value="1"/>
</dbReference>
<dbReference type="InterPro" id="IPR006311">
    <property type="entry name" value="TAT_signal"/>
</dbReference>
<feature type="chain" id="PRO_5017953801" evidence="2">
    <location>
        <begin position="29"/>
        <end position="348"/>
    </location>
</feature>
<dbReference type="AlphaFoldDB" id="A0A3N1LPR8"/>
<dbReference type="Proteomes" id="UP000278222">
    <property type="component" value="Unassembled WGS sequence"/>
</dbReference>
<dbReference type="SUPFAM" id="SSF53850">
    <property type="entry name" value="Periplasmic binding protein-like II"/>
    <property type="match status" value="1"/>
</dbReference>
<dbReference type="EMBL" id="RJKX01000014">
    <property type="protein sequence ID" value="ROP91195.1"/>
    <property type="molecule type" value="Genomic_DNA"/>
</dbReference>
<dbReference type="PROSITE" id="PS51318">
    <property type="entry name" value="TAT"/>
    <property type="match status" value="1"/>
</dbReference>